<feature type="region of interest" description="Disordered" evidence="1">
    <location>
        <begin position="297"/>
        <end position="320"/>
    </location>
</feature>
<gene>
    <name evidence="2" type="ORF">AOCH_004878</name>
</gene>
<proteinExistence type="predicted"/>
<keyword evidence="3" id="KW-1185">Reference proteome</keyword>
<dbReference type="EMBL" id="JYKN01000878">
    <property type="protein sequence ID" value="KKK22714.1"/>
    <property type="molecule type" value="Genomic_DNA"/>
</dbReference>
<dbReference type="OrthoDB" id="5427526at2759"/>
<evidence type="ECO:0000313" key="2">
    <source>
        <dbReference type="EMBL" id="KKK22714.1"/>
    </source>
</evidence>
<reference evidence="2 3" key="1">
    <citation type="submission" date="2015-02" db="EMBL/GenBank/DDBJ databases">
        <title>Draft Genome Sequences of Two Closely-Related Aflatoxigenic Aspergillus Species Obtained from the Cote d'Ivoire.</title>
        <authorList>
            <person name="Moore G.G."/>
            <person name="Beltz S.B."/>
            <person name="Mack B.M."/>
        </authorList>
    </citation>
    <scope>NUCLEOTIDE SEQUENCE [LARGE SCALE GENOMIC DNA]</scope>
    <source>
        <strain evidence="2 3">SRRC1432</strain>
    </source>
</reference>
<accession>A0A0F8UT39</accession>
<comment type="caution">
    <text evidence="2">The sequence shown here is derived from an EMBL/GenBank/DDBJ whole genome shotgun (WGS) entry which is preliminary data.</text>
</comment>
<feature type="compositionally biased region" description="Low complexity" evidence="1">
    <location>
        <begin position="308"/>
        <end position="318"/>
    </location>
</feature>
<feature type="compositionally biased region" description="Polar residues" evidence="1">
    <location>
        <begin position="55"/>
        <end position="71"/>
    </location>
</feature>
<dbReference type="VEuPathDB" id="FungiDB:P175DRAFT_0499898"/>
<feature type="compositionally biased region" description="Basic and acidic residues" evidence="1">
    <location>
        <begin position="130"/>
        <end position="150"/>
    </location>
</feature>
<feature type="compositionally biased region" description="Low complexity" evidence="1">
    <location>
        <begin position="35"/>
        <end position="54"/>
    </location>
</feature>
<feature type="compositionally biased region" description="Basic residues" evidence="1">
    <location>
        <begin position="156"/>
        <end position="167"/>
    </location>
</feature>
<dbReference type="Proteomes" id="UP000034947">
    <property type="component" value="Unassembled WGS sequence"/>
</dbReference>
<evidence type="ECO:0000313" key="3">
    <source>
        <dbReference type="Proteomes" id="UP000034947"/>
    </source>
</evidence>
<name>A0A0F8UT39_9EURO</name>
<feature type="region of interest" description="Disordered" evidence="1">
    <location>
        <begin position="102"/>
        <end position="191"/>
    </location>
</feature>
<organism evidence="2 3">
    <name type="scientific">Aspergillus ochraceoroseus</name>
    <dbReference type="NCBI Taxonomy" id="138278"/>
    <lineage>
        <taxon>Eukaryota</taxon>
        <taxon>Fungi</taxon>
        <taxon>Dikarya</taxon>
        <taxon>Ascomycota</taxon>
        <taxon>Pezizomycotina</taxon>
        <taxon>Eurotiomycetes</taxon>
        <taxon>Eurotiomycetidae</taxon>
        <taxon>Eurotiales</taxon>
        <taxon>Aspergillaceae</taxon>
        <taxon>Aspergillus</taxon>
        <taxon>Aspergillus subgen. Nidulantes</taxon>
    </lineage>
</organism>
<feature type="region of interest" description="Disordered" evidence="1">
    <location>
        <begin position="1"/>
        <end position="71"/>
    </location>
</feature>
<protein>
    <submittedName>
        <fullName evidence="2">Uncharacterized protein</fullName>
    </submittedName>
</protein>
<sequence>MPSIPPPPLRLSHRHSRTLSSNLDIDPMSPGAYASNSFSHSPPRSPHTPHSSAPQSPVTSRQHLAQSVNGSNRMSVDFSASADAGGGLGNLADELADAWEDEDGGYGYASGLETGTVESQQMNRSDEEDGYHNIRERRTSSLEFSPERDSLQPPRPKVRNGTTRHRRQESQYDGSDYGNDSDFEEAADISPGLENQMAEIESLARRGLENNGSESDHVVERAVAALQDLGGQSGIENNAMRLITAHSSITSHLTHQTRTLQNLTHPLLFAPFPILSPDAIDAIIPLIDEGLLPNLPYPFPDQPRHSSRPSTPSQSSTSNPLVSLQALISQTSDITLSLRGLSDTLYESRQLTSTASRRLRSARELVADLRREEEGREEGTRWIEKGDWDRRLKDREARRVCGDVVSGFEAVCGEWREKLFGAAGAEVAAAS</sequence>
<dbReference type="AlphaFoldDB" id="A0A0F8UT39"/>
<evidence type="ECO:0000256" key="1">
    <source>
        <dbReference type="SAM" id="MobiDB-lite"/>
    </source>
</evidence>